<dbReference type="SUPFAM" id="SSF51182">
    <property type="entry name" value="RmlC-like cupins"/>
    <property type="match status" value="1"/>
</dbReference>
<name>A0AA37TIQ8_9HYPH</name>
<dbReference type="InterPro" id="IPR011051">
    <property type="entry name" value="RmlC_Cupin_sf"/>
</dbReference>
<dbReference type="InterPro" id="IPR013096">
    <property type="entry name" value="Cupin_2"/>
</dbReference>
<dbReference type="Proteomes" id="UP001157440">
    <property type="component" value="Unassembled WGS sequence"/>
</dbReference>
<evidence type="ECO:0000313" key="3">
    <source>
        <dbReference type="Proteomes" id="UP001157440"/>
    </source>
</evidence>
<keyword evidence="3" id="KW-1185">Reference proteome</keyword>
<comment type="caution">
    <text evidence="2">The sequence shown here is derived from an EMBL/GenBank/DDBJ whole genome shotgun (WGS) entry which is preliminary data.</text>
</comment>
<dbReference type="Pfam" id="PF07883">
    <property type="entry name" value="Cupin_2"/>
    <property type="match status" value="1"/>
</dbReference>
<dbReference type="Gene3D" id="2.60.120.10">
    <property type="entry name" value="Jelly Rolls"/>
    <property type="match status" value="1"/>
</dbReference>
<dbReference type="EMBL" id="BSPL01000019">
    <property type="protein sequence ID" value="GLS71978.1"/>
    <property type="molecule type" value="Genomic_DNA"/>
</dbReference>
<evidence type="ECO:0000259" key="1">
    <source>
        <dbReference type="Pfam" id="PF07883"/>
    </source>
</evidence>
<proteinExistence type="predicted"/>
<dbReference type="PANTHER" id="PTHR38599">
    <property type="entry name" value="CUPIN DOMAIN PROTEIN (AFU_ORTHOLOGUE AFUA_3G13620)"/>
    <property type="match status" value="1"/>
</dbReference>
<dbReference type="InterPro" id="IPR014710">
    <property type="entry name" value="RmlC-like_jellyroll"/>
</dbReference>
<protein>
    <submittedName>
        <fullName evidence="2">Cupin</fullName>
    </submittedName>
</protein>
<evidence type="ECO:0000313" key="2">
    <source>
        <dbReference type="EMBL" id="GLS71978.1"/>
    </source>
</evidence>
<accession>A0AA37TIQ8</accession>
<organism evidence="2 3">
    <name type="scientific">Methylobacterium tardum</name>
    <dbReference type="NCBI Taxonomy" id="374432"/>
    <lineage>
        <taxon>Bacteria</taxon>
        <taxon>Pseudomonadati</taxon>
        <taxon>Pseudomonadota</taxon>
        <taxon>Alphaproteobacteria</taxon>
        <taxon>Hyphomicrobiales</taxon>
        <taxon>Methylobacteriaceae</taxon>
        <taxon>Methylobacterium</taxon>
    </lineage>
</organism>
<reference evidence="3" key="1">
    <citation type="journal article" date="2019" name="Int. J. Syst. Evol. Microbiol.">
        <title>The Global Catalogue of Microorganisms (GCM) 10K type strain sequencing project: providing services to taxonomists for standard genome sequencing and annotation.</title>
        <authorList>
            <consortium name="The Broad Institute Genomics Platform"/>
            <consortium name="The Broad Institute Genome Sequencing Center for Infectious Disease"/>
            <person name="Wu L."/>
            <person name="Ma J."/>
        </authorList>
    </citation>
    <scope>NUCLEOTIDE SEQUENCE [LARGE SCALE GENOMIC DNA]</scope>
    <source>
        <strain evidence="3">NBRC 103632</strain>
    </source>
</reference>
<sequence>MFTGCALCAAIGLVAEDVSAQAPSGLKRTITSRIDGPTQGYETLQVIVDVEPNFLIDWHTHPGTEAGYVLEGVGEFRVKDAETRQIKPGTSWVTPAETPHTLKNGPQPSKLFVTFTVQKGKPLATPVPAPT</sequence>
<feature type="domain" description="Cupin type-2" evidence="1">
    <location>
        <begin position="47"/>
        <end position="113"/>
    </location>
</feature>
<dbReference type="PANTHER" id="PTHR38599:SF1">
    <property type="entry name" value="CUPIN DOMAIN PROTEIN (AFU_ORTHOLOGUE AFUA_3G13620)"/>
    <property type="match status" value="1"/>
</dbReference>
<gene>
    <name evidence="2" type="ORF">GCM10007890_39910</name>
</gene>
<dbReference type="AlphaFoldDB" id="A0AA37TIQ8"/>